<dbReference type="Proteomes" id="UP000315167">
    <property type="component" value="Unassembled WGS sequence"/>
</dbReference>
<gene>
    <name evidence="2" type="ORF">IP90_03191</name>
</gene>
<proteinExistence type="predicted"/>
<evidence type="ECO:0000256" key="1">
    <source>
        <dbReference type="SAM" id="Phobius"/>
    </source>
</evidence>
<name>A0A562KUU5_9GAMM</name>
<reference evidence="2 3" key="1">
    <citation type="journal article" date="2015" name="Stand. Genomic Sci.">
        <title>Genomic Encyclopedia of Bacterial and Archaeal Type Strains, Phase III: the genomes of soil and plant-associated and newly described type strains.</title>
        <authorList>
            <person name="Whitman W.B."/>
            <person name="Woyke T."/>
            <person name="Klenk H.P."/>
            <person name="Zhou Y."/>
            <person name="Lilburn T.G."/>
            <person name="Beck B.J."/>
            <person name="De Vos P."/>
            <person name="Vandamme P."/>
            <person name="Eisen J.A."/>
            <person name="Garrity G."/>
            <person name="Hugenholtz P."/>
            <person name="Kyrpides N.C."/>
        </authorList>
    </citation>
    <scope>NUCLEOTIDE SEQUENCE [LARGE SCALE GENOMIC DNA]</scope>
    <source>
        <strain evidence="2 3">CGMCC 1.10821</strain>
    </source>
</reference>
<comment type="caution">
    <text evidence="2">The sequence shown here is derived from an EMBL/GenBank/DDBJ whole genome shotgun (WGS) entry which is preliminary data.</text>
</comment>
<organism evidence="2 3">
    <name type="scientific">Luteimonas cucumeris</name>
    <dbReference type="NCBI Taxonomy" id="985012"/>
    <lineage>
        <taxon>Bacteria</taxon>
        <taxon>Pseudomonadati</taxon>
        <taxon>Pseudomonadota</taxon>
        <taxon>Gammaproteobacteria</taxon>
        <taxon>Lysobacterales</taxon>
        <taxon>Lysobacteraceae</taxon>
        <taxon>Luteimonas</taxon>
    </lineage>
</organism>
<keyword evidence="3" id="KW-1185">Reference proteome</keyword>
<evidence type="ECO:0000313" key="2">
    <source>
        <dbReference type="EMBL" id="TWH99200.1"/>
    </source>
</evidence>
<dbReference type="EMBL" id="VLKN01000012">
    <property type="protein sequence ID" value="TWH99200.1"/>
    <property type="molecule type" value="Genomic_DNA"/>
</dbReference>
<keyword evidence="1" id="KW-1133">Transmembrane helix</keyword>
<accession>A0A562KUU5</accession>
<dbReference type="AlphaFoldDB" id="A0A562KUU5"/>
<feature type="transmembrane region" description="Helical" evidence="1">
    <location>
        <begin position="120"/>
        <end position="141"/>
    </location>
</feature>
<protein>
    <submittedName>
        <fullName evidence="2">Uncharacterized protein</fullName>
    </submittedName>
</protein>
<evidence type="ECO:0000313" key="3">
    <source>
        <dbReference type="Proteomes" id="UP000315167"/>
    </source>
</evidence>
<keyword evidence="1" id="KW-0472">Membrane</keyword>
<feature type="transmembrane region" description="Helical" evidence="1">
    <location>
        <begin position="57"/>
        <end position="75"/>
    </location>
</feature>
<keyword evidence="1" id="KW-0812">Transmembrane</keyword>
<sequence length="146" mass="16090">MSVCTFGLYQVYWFYRNWHYVKHREHSRISPPWRSVLGVFFCYPLLHRIAATARENGVAAPPAIIAVAWIVTGLMSYLPEPYLLLSFGAVVFLVPVQRAANAINAGLAPAHDRNVGFSGWNIAALVFGGSLFALSAIGVLIGSQQR</sequence>